<keyword evidence="6 8" id="KW-0456">Lyase</keyword>
<evidence type="ECO:0000313" key="9">
    <source>
        <dbReference type="Proteomes" id="UP000604066"/>
    </source>
</evidence>
<dbReference type="EMBL" id="JACCBS010000003">
    <property type="protein sequence ID" value="NYE58142.1"/>
    <property type="molecule type" value="Genomic_DNA"/>
</dbReference>
<evidence type="ECO:0000256" key="3">
    <source>
        <dbReference type="ARBA" id="ARBA00022723"/>
    </source>
</evidence>
<keyword evidence="3" id="KW-0479">Metal-binding</keyword>
<dbReference type="NCBIfam" id="NF004885">
    <property type="entry name" value="PRK06246.1"/>
    <property type="match status" value="1"/>
</dbReference>
<dbReference type="Proteomes" id="UP000604066">
    <property type="component" value="Unassembled WGS sequence"/>
</dbReference>
<dbReference type="GO" id="GO:0004333">
    <property type="term" value="F:fumarate hydratase activity"/>
    <property type="evidence" value="ECO:0007669"/>
    <property type="project" value="UniProtKB-EC"/>
</dbReference>
<evidence type="ECO:0000256" key="4">
    <source>
        <dbReference type="ARBA" id="ARBA00023004"/>
    </source>
</evidence>
<dbReference type="PANTHER" id="PTHR30389">
    <property type="entry name" value="FUMARATE HYDRATASE-RELATED"/>
    <property type="match status" value="1"/>
</dbReference>
<dbReference type="InterPro" id="IPR051208">
    <property type="entry name" value="Class-I_Fumarase/Tartrate_DH"/>
</dbReference>
<evidence type="ECO:0000313" key="8">
    <source>
        <dbReference type="EMBL" id="NYE58142.1"/>
    </source>
</evidence>
<dbReference type="RefSeq" id="WP_028053049.1">
    <property type="nucleotide sequence ID" value="NZ_JACCBS010000003.1"/>
</dbReference>
<dbReference type="EC" id="4.2.1.2" evidence="8"/>
<gene>
    <name evidence="8" type="ORF">HDG70_001893</name>
</gene>
<organism evidence="8 9">
    <name type="scientific">Carboxydothermus ferrireducens DSM 11255</name>
    <dbReference type="NCBI Taxonomy" id="1119529"/>
    <lineage>
        <taxon>Bacteria</taxon>
        <taxon>Bacillati</taxon>
        <taxon>Bacillota</taxon>
        <taxon>Clostridia</taxon>
        <taxon>Thermoanaerobacterales</taxon>
        <taxon>Thermoanaerobacteraceae</taxon>
        <taxon>Carboxydothermus</taxon>
    </lineage>
</organism>
<dbReference type="NCBIfam" id="TIGR00722">
    <property type="entry name" value="ttdA_fumA_fumB"/>
    <property type="match status" value="1"/>
</dbReference>
<reference evidence="8 9" key="1">
    <citation type="submission" date="2020-07" db="EMBL/GenBank/DDBJ databases">
        <title>Genomic Encyclopedia of Type Strains, Phase III (KMG-III): the genomes of soil and plant-associated and newly described type strains.</title>
        <authorList>
            <person name="Whitman W."/>
        </authorList>
    </citation>
    <scope>NUCLEOTIDE SEQUENCE [LARGE SCALE GENOMIC DNA]</scope>
    <source>
        <strain evidence="8 9">DSM 11255</strain>
    </source>
</reference>
<keyword evidence="4" id="KW-0408">Iron</keyword>
<protein>
    <submittedName>
        <fullName evidence="8">Fumarate hydratase subunit alpha</fullName>
        <ecNumber evidence="8">4.2.1.2</ecNumber>
    </submittedName>
</protein>
<dbReference type="Pfam" id="PF05681">
    <property type="entry name" value="Fumerase"/>
    <property type="match status" value="1"/>
</dbReference>
<feature type="domain" description="Fe-S hydro-lyase tartrate dehydratase alpha-type catalytic" evidence="7">
    <location>
        <begin position="11"/>
        <end position="278"/>
    </location>
</feature>
<evidence type="ECO:0000256" key="2">
    <source>
        <dbReference type="ARBA" id="ARBA00022485"/>
    </source>
</evidence>
<evidence type="ECO:0000256" key="6">
    <source>
        <dbReference type="ARBA" id="ARBA00023239"/>
    </source>
</evidence>
<comment type="caution">
    <text evidence="8">The sequence shown here is derived from an EMBL/GenBank/DDBJ whole genome shotgun (WGS) entry which is preliminary data.</text>
</comment>
<keyword evidence="5" id="KW-0411">Iron-sulfur</keyword>
<evidence type="ECO:0000256" key="1">
    <source>
        <dbReference type="ARBA" id="ARBA00008876"/>
    </source>
</evidence>
<dbReference type="InterPro" id="IPR004646">
    <property type="entry name" value="Fe-S_hydro-lyase_TtdA-typ_cat"/>
</dbReference>
<sequence>MRNLDVKEIKNAVKTLVVKANQELSTDILNALKVAANNEESEVGKKILQRVIENAQIAKDEELPICQDTGTAVIFLEIGQDVHLVGGDLHDAINQGVREGYSEGYLRKSIVKDPLNRVNTGDNTPAVVHIDIVPGDRVKITVAPKGGGSENMSQLKMLKPADGVEGVKQFVIDTVRQAGSNPCPPIIVGVGIGGTFEKAALLAKKALLREVGTQNPDPFYNSLERELLEMINNLGIGPQGLGGRVTALAVHIETYPTHIASLPVAVNLNCHVARHETVIL</sequence>
<accession>A0ABX2RAD8</accession>
<keyword evidence="9" id="KW-1185">Reference proteome</keyword>
<comment type="similarity">
    <text evidence="1">Belongs to the class-I fumarase family.</text>
</comment>
<dbReference type="PANTHER" id="PTHR30389:SF17">
    <property type="entry name" value="L(+)-TARTRATE DEHYDRATASE SUBUNIT ALPHA-RELATED"/>
    <property type="match status" value="1"/>
</dbReference>
<keyword evidence="2" id="KW-0004">4Fe-4S</keyword>
<proteinExistence type="inferred from homology"/>
<name>A0ABX2RAD8_9THEO</name>
<evidence type="ECO:0000259" key="7">
    <source>
        <dbReference type="Pfam" id="PF05681"/>
    </source>
</evidence>
<evidence type="ECO:0000256" key="5">
    <source>
        <dbReference type="ARBA" id="ARBA00023014"/>
    </source>
</evidence>